<dbReference type="EMBL" id="CP000111">
    <property type="protein sequence ID" value="ABB50061.1"/>
    <property type="molecule type" value="Genomic_DNA"/>
</dbReference>
<dbReference type="InterPro" id="IPR000182">
    <property type="entry name" value="GNAT_dom"/>
</dbReference>
<name>Q31AN4_PROM9</name>
<dbReference type="STRING" id="74546.PMT9312_1001"/>
<gene>
    <name evidence="2" type="ordered locus">PMT9312_1001</name>
</gene>
<dbReference type="AlphaFoldDB" id="Q31AN4"/>
<dbReference type="KEGG" id="pmi:PMT9312_1001"/>
<dbReference type="PROSITE" id="PS51186">
    <property type="entry name" value="GNAT"/>
    <property type="match status" value="1"/>
</dbReference>
<dbReference type="CDD" id="cd04301">
    <property type="entry name" value="NAT_SF"/>
    <property type="match status" value="1"/>
</dbReference>
<dbReference type="SUPFAM" id="SSF55729">
    <property type="entry name" value="Acyl-CoA N-acyltransferases (Nat)"/>
    <property type="match status" value="1"/>
</dbReference>
<evidence type="ECO:0000259" key="1">
    <source>
        <dbReference type="PROSITE" id="PS51186"/>
    </source>
</evidence>
<sequence>MYDLFMNLRQITIKDQIELKKVYFDSIQSLDEKIYTKEQKRAWSSQAWDNQNFNKSITQGKGWLLSEEGIIIAFAIRFPINRIALFYCKGKFQKKGFGSKLLNKLEDEAKKEGLDSLSTEASLISYKLFLKNEWKIIRKEKININDIFFERYKMIKIIN</sequence>
<feature type="domain" description="N-acetyltransferase" evidence="1">
    <location>
        <begin position="6"/>
        <end position="159"/>
    </location>
</feature>
<dbReference type="InterPro" id="IPR052564">
    <property type="entry name" value="N-acetyltrans/Recomb-assoc"/>
</dbReference>
<protein>
    <submittedName>
        <fullName evidence="2">Acetyltransferase, GNAT family</fullName>
    </submittedName>
</protein>
<dbReference type="PANTHER" id="PTHR43451:SF1">
    <property type="entry name" value="ACETYLTRANSFERASE"/>
    <property type="match status" value="1"/>
</dbReference>
<dbReference type="Proteomes" id="UP000002715">
    <property type="component" value="Chromosome"/>
</dbReference>
<evidence type="ECO:0000313" key="3">
    <source>
        <dbReference type="Proteomes" id="UP000002715"/>
    </source>
</evidence>
<dbReference type="eggNOG" id="COG1247">
    <property type="taxonomic scope" value="Bacteria"/>
</dbReference>
<keyword evidence="2" id="KW-0808">Transferase</keyword>
<dbReference type="Pfam" id="PF13673">
    <property type="entry name" value="Acetyltransf_10"/>
    <property type="match status" value="1"/>
</dbReference>
<accession>Q31AN4</accession>
<reference evidence="3" key="1">
    <citation type="submission" date="2005-07" db="EMBL/GenBank/DDBJ databases">
        <title>Complete sequence of Prochlorococcus marinus str. MIT 9312.</title>
        <authorList>
            <consortium name="US DOE Joint Genome Institute"/>
            <person name="Copeland A."/>
            <person name="Lucas S."/>
            <person name="Lapidus A."/>
            <person name="Barry K."/>
            <person name="Detter J.C."/>
            <person name="Glavina T."/>
            <person name="Hammon N."/>
            <person name="Israni S."/>
            <person name="Pitluck S."/>
            <person name="Thiel J."/>
            <person name="Schmutz J."/>
            <person name="Larimer F."/>
            <person name="Land M."/>
            <person name="Kyrpides N."/>
            <person name="Lykidis A."/>
            <person name="Richardson P."/>
        </authorList>
    </citation>
    <scope>NUCLEOTIDE SEQUENCE [LARGE SCALE GENOMIC DNA]</scope>
    <source>
        <strain evidence="3">MIT 9312</strain>
    </source>
</reference>
<organism evidence="2 3">
    <name type="scientific">Prochlorococcus marinus (strain MIT 9312)</name>
    <dbReference type="NCBI Taxonomy" id="74546"/>
    <lineage>
        <taxon>Bacteria</taxon>
        <taxon>Bacillati</taxon>
        <taxon>Cyanobacteriota</taxon>
        <taxon>Cyanophyceae</taxon>
        <taxon>Synechococcales</taxon>
        <taxon>Prochlorococcaceae</taxon>
        <taxon>Prochlorococcus</taxon>
    </lineage>
</organism>
<dbReference type="PANTHER" id="PTHR43451">
    <property type="entry name" value="ACETYLTRANSFERASE (GNAT) FAMILY PROTEIN"/>
    <property type="match status" value="1"/>
</dbReference>
<proteinExistence type="predicted"/>
<dbReference type="GO" id="GO:0016747">
    <property type="term" value="F:acyltransferase activity, transferring groups other than amino-acyl groups"/>
    <property type="evidence" value="ECO:0007669"/>
    <property type="project" value="InterPro"/>
</dbReference>
<dbReference type="HOGENOM" id="CLU_087351_0_3_3"/>
<evidence type="ECO:0000313" key="2">
    <source>
        <dbReference type="EMBL" id="ABB50061.1"/>
    </source>
</evidence>
<dbReference type="InterPro" id="IPR016181">
    <property type="entry name" value="Acyl_CoA_acyltransferase"/>
</dbReference>
<dbReference type="Gene3D" id="3.40.630.30">
    <property type="match status" value="1"/>
</dbReference>